<name>A0A7W9MVB6_9ACTN</name>
<keyword evidence="2" id="KW-1185">Reference proteome</keyword>
<sequence length="135" mass="14044">MAAPAGAYVLKDALFTVEATDYANQATSVMLTPEQATQTLRTLVPDGVVQDVDTATWTCAINGIQDYVAAQGLARLLTDMAGQQIDIVFEPKKGGVSATVTVVAKAVPFGGPQGQFTTFDVELPVVGAPVFGDPI</sequence>
<evidence type="ECO:0000313" key="1">
    <source>
        <dbReference type="EMBL" id="MBB5837751.1"/>
    </source>
</evidence>
<organism evidence="1 2">
    <name type="scientific">Kribbella italica</name>
    <dbReference type="NCBI Taxonomy" id="1540520"/>
    <lineage>
        <taxon>Bacteria</taxon>
        <taxon>Bacillati</taxon>
        <taxon>Actinomycetota</taxon>
        <taxon>Actinomycetes</taxon>
        <taxon>Propionibacteriales</taxon>
        <taxon>Kribbellaceae</taxon>
        <taxon>Kribbella</taxon>
    </lineage>
</organism>
<comment type="caution">
    <text evidence="1">The sequence shown here is derived from an EMBL/GenBank/DDBJ whole genome shotgun (WGS) entry which is preliminary data.</text>
</comment>
<dbReference type="EMBL" id="JACHMY010000001">
    <property type="protein sequence ID" value="MBB5837751.1"/>
    <property type="molecule type" value="Genomic_DNA"/>
</dbReference>
<reference evidence="1 2" key="1">
    <citation type="submission" date="2020-08" db="EMBL/GenBank/DDBJ databases">
        <title>Sequencing the genomes of 1000 actinobacteria strains.</title>
        <authorList>
            <person name="Klenk H.-P."/>
        </authorList>
    </citation>
    <scope>NUCLEOTIDE SEQUENCE [LARGE SCALE GENOMIC DNA]</scope>
    <source>
        <strain evidence="1 2">DSM 28967</strain>
    </source>
</reference>
<dbReference type="AlphaFoldDB" id="A0A7W9MVB6"/>
<gene>
    <name evidence="1" type="ORF">HDA39_004485</name>
</gene>
<dbReference type="RefSeq" id="WP_184798004.1">
    <property type="nucleotide sequence ID" value="NZ_JACHMY010000001.1"/>
</dbReference>
<accession>A0A7W9MVB6</accession>
<evidence type="ECO:0000313" key="2">
    <source>
        <dbReference type="Proteomes" id="UP000549971"/>
    </source>
</evidence>
<protein>
    <submittedName>
        <fullName evidence="1">Uncharacterized protein</fullName>
    </submittedName>
</protein>
<dbReference type="Proteomes" id="UP000549971">
    <property type="component" value="Unassembled WGS sequence"/>
</dbReference>
<proteinExistence type="predicted"/>